<dbReference type="InterPro" id="IPR051080">
    <property type="entry name" value="Nematode_rcpt-like_serp_alpha"/>
</dbReference>
<sequence>MPSTNCSVAMTFINSPWLRFALGYTTFLPILSMISLILTSRKLRMTVHIDRPFKVYLFFCYGVLSSQNCCFIVLHTTLLLQYTFWPFCEVQLPRWFCYGIRFTGALSLSCLIYMNVAITLFRLIVFLNPGIASRRQEMLIGILGMLAISSSFAEAFYKYNAFDFSGTVTYCSANQSGIFSKLNIFAYVLFCIEISVVSGGLILRNLYQKEMKQRKSYDVNTGLSLRQIAHTFQIFLPFSITHSSFFLCWLLFSVFYRLFYGSFPDDVYYSFSLILYAPIYFSVLAPWLLFSIVKRAEMVTISKTSNLLAREADATNLYFQMNDEVWGNGKGRKMSVTSFRTKVLLKISRNHKVDGEK</sequence>
<evidence type="ECO:0000256" key="5">
    <source>
        <dbReference type="ARBA" id="ARBA00037994"/>
    </source>
</evidence>
<reference evidence="8" key="1">
    <citation type="submission" date="2024-02" db="UniProtKB">
        <authorList>
            <consortium name="WormBaseParasite"/>
        </authorList>
    </citation>
    <scope>IDENTIFICATION</scope>
</reference>
<keyword evidence="7" id="KW-1185">Reference proteome</keyword>
<dbReference type="Pfam" id="PF10292">
    <property type="entry name" value="7TM_GPCR_Srab"/>
    <property type="match status" value="1"/>
</dbReference>
<dbReference type="PANTHER" id="PTHR31357:SF5">
    <property type="entry name" value="SERPENTINE RECEPTOR CLASS ALPHA-1-RELATED"/>
    <property type="match status" value="1"/>
</dbReference>
<evidence type="ECO:0000256" key="6">
    <source>
        <dbReference type="SAM" id="Phobius"/>
    </source>
</evidence>
<dbReference type="GO" id="GO:0004984">
    <property type="term" value="F:olfactory receptor activity"/>
    <property type="evidence" value="ECO:0007669"/>
    <property type="project" value="TreeGrafter"/>
</dbReference>
<dbReference type="GO" id="GO:0016020">
    <property type="term" value="C:membrane"/>
    <property type="evidence" value="ECO:0007669"/>
    <property type="project" value="UniProtKB-SubCell"/>
</dbReference>
<feature type="transmembrane region" description="Helical" evidence="6">
    <location>
        <begin position="139"/>
        <end position="157"/>
    </location>
</feature>
<dbReference type="AlphaFoldDB" id="A0AAF3FJL5"/>
<evidence type="ECO:0000256" key="1">
    <source>
        <dbReference type="ARBA" id="ARBA00004141"/>
    </source>
</evidence>
<comment type="similarity">
    <text evidence="5">Belongs to the nematode receptor-like protein sra family.</text>
</comment>
<evidence type="ECO:0000313" key="8">
    <source>
        <dbReference type="WBParaSite" id="MBELARI_LOCUS693"/>
    </source>
</evidence>
<keyword evidence="4 6" id="KW-0472">Membrane</keyword>
<accession>A0AAF3FJL5</accession>
<feature type="transmembrane region" description="Helical" evidence="6">
    <location>
        <begin position="234"/>
        <end position="256"/>
    </location>
</feature>
<organism evidence="7 8">
    <name type="scientific">Mesorhabditis belari</name>
    <dbReference type="NCBI Taxonomy" id="2138241"/>
    <lineage>
        <taxon>Eukaryota</taxon>
        <taxon>Metazoa</taxon>
        <taxon>Ecdysozoa</taxon>
        <taxon>Nematoda</taxon>
        <taxon>Chromadorea</taxon>
        <taxon>Rhabditida</taxon>
        <taxon>Rhabditina</taxon>
        <taxon>Rhabditomorpha</taxon>
        <taxon>Rhabditoidea</taxon>
        <taxon>Rhabditidae</taxon>
        <taxon>Mesorhabditinae</taxon>
        <taxon>Mesorhabditis</taxon>
    </lineage>
</organism>
<comment type="subcellular location">
    <subcellularLocation>
        <location evidence="1">Membrane</location>
        <topology evidence="1">Multi-pass membrane protein</topology>
    </subcellularLocation>
</comment>
<feature type="transmembrane region" description="Helical" evidence="6">
    <location>
        <begin position="184"/>
        <end position="207"/>
    </location>
</feature>
<proteinExistence type="inferred from homology"/>
<dbReference type="PANTHER" id="PTHR31357">
    <property type="entry name" value="SERPENTINE RECEPTOR CLASS ALPHA-10"/>
    <property type="match status" value="1"/>
</dbReference>
<evidence type="ECO:0000313" key="7">
    <source>
        <dbReference type="Proteomes" id="UP000887575"/>
    </source>
</evidence>
<feature type="transmembrane region" description="Helical" evidence="6">
    <location>
        <begin position="268"/>
        <end position="293"/>
    </location>
</feature>
<evidence type="ECO:0000256" key="2">
    <source>
        <dbReference type="ARBA" id="ARBA00022692"/>
    </source>
</evidence>
<evidence type="ECO:0000256" key="3">
    <source>
        <dbReference type="ARBA" id="ARBA00022989"/>
    </source>
</evidence>
<protein>
    <submittedName>
        <fullName evidence="8">Uncharacterized protein</fullName>
    </submittedName>
</protein>
<feature type="transmembrane region" description="Helical" evidence="6">
    <location>
        <begin position="58"/>
        <end position="85"/>
    </location>
</feature>
<name>A0AAF3FJL5_9BILA</name>
<dbReference type="WBParaSite" id="MBELARI_LOCUS693">
    <property type="protein sequence ID" value="MBELARI_LOCUS693"/>
    <property type="gene ID" value="MBELARI_LOCUS693"/>
</dbReference>
<dbReference type="InterPro" id="IPR019408">
    <property type="entry name" value="7TM_GPCR_serpentine_rcpt_Srab"/>
</dbReference>
<keyword evidence="2 6" id="KW-0812">Transmembrane</keyword>
<keyword evidence="3 6" id="KW-1133">Transmembrane helix</keyword>
<feature type="transmembrane region" description="Helical" evidence="6">
    <location>
        <begin position="20"/>
        <end position="38"/>
    </location>
</feature>
<evidence type="ECO:0000256" key="4">
    <source>
        <dbReference type="ARBA" id="ARBA00023136"/>
    </source>
</evidence>
<feature type="transmembrane region" description="Helical" evidence="6">
    <location>
        <begin position="105"/>
        <end position="127"/>
    </location>
</feature>
<dbReference type="Proteomes" id="UP000887575">
    <property type="component" value="Unassembled WGS sequence"/>
</dbReference>